<dbReference type="Proteomes" id="UP000325286">
    <property type="component" value="Chromosome"/>
</dbReference>
<evidence type="ECO:0000256" key="6">
    <source>
        <dbReference type="SAM" id="Phobius"/>
    </source>
</evidence>
<dbReference type="AlphaFoldDB" id="A0A5B9QUA1"/>
<name>A0A5B9QUA1_9BACT</name>
<keyword evidence="2 6" id="KW-0812">Transmembrane</keyword>
<dbReference type="Pfam" id="PF01957">
    <property type="entry name" value="NfeD"/>
    <property type="match status" value="1"/>
</dbReference>
<dbReference type="InterPro" id="IPR012340">
    <property type="entry name" value="NA-bd_OB-fold"/>
</dbReference>
<evidence type="ECO:0000256" key="1">
    <source>
        <dbReference type="ARBA" id="ARBA00004141"/>
    </source>
</evidence>
<evidence type="ECO:0000256" key="2">
    <source>
        <dbReference type="ARBA" id="ARBA00022692"/>
    </source>
</evidence>
<keyword evidence="9" id="KW-1185">Reference proteome</keyword>
<keyword evidence="3 6" id="KW-1133">Transmembrane helix</keyword>
<reference evidence="8 9" key="1">
    <citation type="submission" date="2019-08" db="EMBL/GenBank/DDBJ databases">
        <title>Deep-cultivation of Planctomycetes and their phenomic and genomic characterization uncovers novel biology.</title>
        <authorList>
            <person name="Wiegand S."/>
            <person name="Jogler M."/>
            <person name="Boedeker C."/>
            <person name="Pinto D."/>
            <person name="Vollmers J."/>
            <person name="Rivas-Marin E."/>
            <person name="Kohn T."/>
            <person name="Peeters S.H."/>
            <person name="Heuer A."/>
            <person name="Rast P."/>
            <person name="Oberbeckmann S."/>
            <person name="Bunk B."/>
            <person name="Jeske O."/>
            <person name="Meyerdierks A."/>
            <person name="Storesund J.E."/>
            <person name="Kallscheuer N."/>
            <person name="Luecker S."/>
            <person name="Lage O.M."/>
            <person name="Pohl T."/>
            <person name="Merkel B.J."/>
            <person name="Hornburger P."/>
            <person name="Mueller R.-W."/>
            <person name="Bruemmer F."/>
            <person name="Labrenz M."/>
            <person name="Spormann A.M."/>
            <person name="Op den Camp H."/>
            <person name="Overmann J."/>
            <person name="Amann R."/>
            <person name="Jetten M.S.M."/>
            <person name="Mascher T."/>
            <person name="Medema M.H."/>
            <person name="Devos D.P."/>
            <person name="Kaster A.-K."/>
            <person name="Ovreas L."/>
            <person name="Rohde M."/>
            <person name="Galperin M.Y."/>
            <person name="Jogler C."/>
        </authorList>
    </citation>
    <scope>NUCLEOTIDE SEQUENCE [LARGE SCALE GENOMIC DNA]</scope>
    <source>
        <strain evidence="8 9">UC8</strain>
    </source>
</reference>
<keyword evidence="4 6" id="KW-0472">Membrane</keyword>
<dbReference type="InterPro" id="IPR002810">
    <property type="entry name" value="NfeD-like_C"/>
</dbReference>
<dbReference type="Gene3D" id="2.40.50.140">
    <property type="entry name" value="Nucleic acid-binding proteins"/>
    <property type="match status" value="1"/>
</dbReference>
<feature type="region of interest" description="Disordered" evidence="5">
    <location>
        <begin position="147"/>
        <end position="192"/>
    </location>
</feature>
<dbReference type="OrthoDB" id="283587at2"/>
<dbReference type="GO" id="GO:0016020">
    <property type="term" value="C:membrane"/>
    <property type="evidence" value="ECO:0007669"/>
    <property type="project" value="UniProtKB-SubCell"/>
</dbReference>
<feature type="transmembrane region" description="Helical" evidence="6">
    <location>
        <begin position="51"/>
        <end position="72"/>
    </location>
</feature>
<evidence type="ECO:0000256" key="5">
    <source>
        <dbReference type="SAM" id="MobiDB-lite"/>
    </source>
</evidence>
<proteinExistence type="predicted"/>
<evidence type="ECO:0000313" key="9">
    <source>
        <dbReference type="Proteomes" id="UP000325286"/>
    </source>
</evidence>
<gene>
    <name evidence="8" type="ORF">UC8_26330</name>
</gene>
<accession>A0A5B9QUA1</accession>
<dbReference type="PANTHER" id="PTHR33507">
    <property type="entry name" value="INNER MEMBRANE PROTEIN YBBJ"/>
    <property type="match status" value="1"/>
</dbReference>
<organism evidence="8 9">
    <name type="scientific">Roseimaritima ulvae</name>
    <dbReference type="NCBI Taxonomy" id="980254"/>
    <lineage>
        <taxon>Bacteria</taxon>
        <taxon>Pseudomonadati</taxon>
        <taxon>Planctomycetota</taxon>
        <taxon>Planctomycetia</taxon>
        <taxon>Pirellulales</taxon>
        <taxon>Pirellulaceae</taxon>
        <taxon>Roseimaritima</taxon>
    </lineage>
</organism>
<dbReference type="InterPro" id="IPR052165">
    <property type="entry name" value="Membrane_assoc_protease"/>
</dbReference>
<sequence length="192" mass="20213">MLYVILLLILFLVLFALEFFIPSGGIIGLCAAAALIAAVVVGFLHSPTLGFGTLLVGLLLVPAAFGVMVRVWPKTSIGKNILGAPVVSEMRSVYQPYLNRVGIAKTDLLPSGMVEIDGRRLDAISTGVAIDKGTVIEVVSIDGGKIHVRPTDRPLPEQASQQTEPGLTLETPVDSLGLDDTLGLDDLSDPSP</sequence>
<dbReference type="EMBL" id="CP042914">
    <property type="protein sequence ID" value="QEG40616.1"/>
    <property type="molecule type" value="Genomic_DNA"/>
</dbReference>
<feature type="domain" description="NfeD-like C-terminal" evidence="7">
    <location>
        <begin position="97"/>
        <end position="150"/>
    </location>
</feature>
<evidence type="ECO:0000256" key="4">
    <source>
        <dbReference type="ARBA" id="ARBA00023136"/>
    </source>
</evidence>
<dbReference type="PANTHER" id="PTHR33507:SF4">
    <property type="entry name" value="NODULATION COMPETITIVENESS PROTEIN NFED"/>
    <property type="match status" value="1"/>
</dbReference>
<feature type="compositionally biased region" description="Acidic residues" evidence="5">
    <location>
        <begin position="182"/>
        <end position="192"/>
    </location>
</feature>
<dbReference type="KEGG" id="rul:UC8_26330"/>
<evidence type="ECO:0000256" key="3">
    <source>
        <dbReference type="ARBA" id="ARBA00022989"/>
    </source>
</evidence>
<dbReference type="RefSeq" id="WP_068130740.1">
    <property type="nucleotide sequence ID" value="NZ_CP042914.1"/>
</dbReference>
<evidence type="ECO:0000313" key="8">
    <source>
        <dbReference type="EMBL" id="QEG40616.1"/>
    </source>
</evidence>
<evidence type="ECO:0000259" key="7">
    <source>
        <dbReference type="Pfam" id="PF01957"/>
    </source>
</evidence>
<protein>
    <recommendedName>
        <fullName evidence="7">NfeD-like C-terminal domain-containing protein</fullName>
    </recommendedName>
</protein>
<comment type="subcellular location">
    <subcellularLocation>
        <location evidence="1">Membrane</location>
        <topology evidence="1">Multi-pass membrane protein</topology>
    </subcellularLocation>
</comment>
<feature type="transmembrane region" description="Helical" evidence="6">
    <location>
        <begin position="26"/>
        <end position="44"/>
    </location>
</feature>